<dbReference type="Proteomes" id="UP001428817">
    <property type="component" value="Unassembled WGS sequence"/>
</dbReference>
<evidence type="ECO:0000313" key="4">
    <source>
        <dbReference type="Proteomes" id="UP001428817"/>
    </source>
</evidence>
<feature type="signal peptide" evidence="1">
    <location>
        <begin position="1"/>
        <end position="28"/>
    </location>
</feature>
<name>A0ABP9Q1C2_9PSEU</name>
<organism evidence="3 4">
    <name type="scientific">Pseudonocardia eucalypti</name>
    <dbReference type="NCBI Taxonomy" id="648755"/>
    <lineage>
        <taxon>Bacteria</taxon>
        <taxon>Bacillati</taxon>
        <taxon>Actinomycetota</taxon>
        <taxon>Actinomycetes</taxon>
        <taxon>Pseudonocardiales</taxon>
        <taxon>Pseudonocardiaceae</taxon>
        <taxon>Pseudonocardia</taxon>
    </lineage>
</organism>
<feature type="chain" id="PRO_5046970711" description="Polysaccharide lyase 14 domain-containing protein" evidence="1">
    <location>
        <begin position="29"/>
        <end position="288"/>
    </location>
</feature>
<keyword evidence="1" id="KW-0732">Signal</keyword>
<proteinExistence type="predicted"/>
<evidence type="ECO:0000313" key="3">
    <source>
        <dbReference type="EMBL" id="GAA5153679.1"/>
    </source>
</evidence>
<dbReference type="Pfam" id="PF21294">
    <property type="entry name" value="Polysacc_lyase_14"/>
    <property type="match status" value="1"/>
</dbReference>
<evidence type="ECO:0000256" key="1">
    <source>
        <dbReference type="SAM" id="SignalP"/>
    </source>
</evidence>
<evidence type="ECO:0000259" key="2">
    <source>
        <dbReference type="Pfam" id="PF21294"/>
    </source>
</evidence>
<dbReference type="InterPro" id="IPR048958">
    <property type="entry name" value="Polysacc_lyase_14"/>
</dbReference>
<sequence length="288" mass="30091">MVMLGLSRPALAGLIVLLGLAPAGMADASEPGAPTALPGTGPAANAPAALDPGGLVGFFGNGLRWREQGSFGLEHARLMPDASAPGAMALRVAYPEGSASPEAARSGAKPGGMQVYLPLGSPADTMSLSYLIRFEPGFRFVKGGKLPGLYGGSAGSGGQHRSDGFSTRFMWREGGAGEVNAYLPGKSGYGDPLGHATWRFAPGRWQRITQRVVLNTPGRSNGTLTIWVDGRRVFSTSTLNFRNRPDVHVDGLFFSTFFGGGDKSWASPDDQYADFAGFTLGPGDPSLR</sequence>
<reference evidence="4" key="1">
    <citation type="journal article" date="2019" name="Int. J. Syst. Evol. Microbiol.">
        <title>The Global Catalogue of Microorganisms (GCM) 10K type strain sequencing project: providing services to taxonomists for standard genome sequencing and annotation.</title>
        <authorList>
            <consortium name="The Broad Institute Genomics Platform"/>
            <consortium name="The Broad Institute Genome Sequencing Center for Infectious Disease"/>
            <person name="Wu L."/>
            <person name="Ma J."/>
        </authorList>
    </citation>
    <scope>NUCLEOTIDE SEQUENCE [LARGE SCALE GENOMIC DNA]</scope>
    <source>
        <strain evidence="4">JCM 18303</strain>
    </source>
</reference>
<dbReference type="PANTHER" id="PTHR40124:SF1">
    <property type="entry name" value="DISAGGREGATASE RELATED REPEAT PROTEIN"/>
    <property type="match status" value="1"/>
</dbReference>
<gene>
    <name evidence="3" type="ORF">GCM10023321_24320</name>
</gene>
<comment type="caution">
    <text evidence="3">The sequence shown here is derived from an EMBL/GenBank/DDBJ whole genome shotgun (WGS) entry which is preliminary data.</text>
</comment>
<protein>
    <recommendedName>
        <fullName evidence="2">Polysaccharide lyase 14 domain-containing protein</fullName>
    </recommendedName>
</protein>
<accession>A0ABP9Q1C2</accession>
<keyword evidence="4" id="KW-1185">Reference proteome</keyword>
<dbReference type="PANTHER" id="PTHR40124">
    <property type="match status" value="1"/>
</dbReference>
<dbReference type="Gene3D" id="2.60.120.200">
    <property type="match status" value="1"/>
</dbReference>
<feature type="domain" description="Polysaccharide lyase 14" evidence="2">
    <location>
        <begin position="86"/>
        <end position="278"/>
    </location>
</feature>
<dbReference type="EMBL" id="BAABJP010000008">
    <property type="protein sequence ID" value="GAA5153679.1"/>
    <property type="molecule type" value="Genomic_DNA"/>
</dbReference>